<dbReference type="CDD" id="cd07818">
    <property type="entry name" value="SRPBCC_1"/>
    <property type="match status" value="1"/>
</dbReference>
<dbReference type="InterPro" id="IPR023393">
    <property type="entry name" value="START-like_dom_sf"/>
</dbReference>
<gene>
    <name evidence="1" type="ORF">J2S35_000998</name>
</gene>
<dbReference type="Proteomes" id="UP001247307">
    <property type="component" value="Unassembled WGS sequence"/>
</dbReference>
<dbReference type="SUPFAM" id="SSF55961">
    <property type="entry name" value="Bet v1-like"/>
    <property type="match status" value="1"/>
</dbReference>
<name>A0AAE4C608_9MICC</name>
<proteinExistence type="predicted"/>
<comment type="caution">
    <text evidence="1">The sequence shown here is derived from an EMBL/GenBank/DDBJ whole genome shotgun (WGS) entry which is preliminary data.</text>
</comment>
<evidence type="ECO:0000313" key="2">
    <source>
        <dbReference type="Proteomes" id="UP001247307"/>
    </source>
</evidence>
<dbReference type="AlphaFoldDB" id="A0AAE4C608"/>
<dbReference type="EMBL" id="JAVDUI010000001">
    <property type="protein sequence ID" value="MDR6892058.1"/>
    <property type="molecule type" value="Genomic_DNA"/>
</dbReference>
<reference evidence="1" key="1">
    <citation type="submission" date="2023-07" db="EMBL/GenBank/DDBJ databases">
        <title>Sequencing the genomes of 1000 actinobacteria strains.</title>
        <authorList>
            <person name="Klenk H.-P."/>
        </authorList>
    </citation>
    <scope>NUCLEOTIDE SEQUENCE</scope>
    <source>
        <strain evidence="1">DSM 13988</strain>
    </source>
</reference>
<organism evidence="1 2">
    <name type="scientific">Falsarthrobacter nasiphocae</name>
    <dbReference type="NCBI Taxonomy" id="189863"/>
    <lineage>
        <taxon>Bacteria</taxon>
        <taxon>Bacillati</taxon>
        <taxon>Actinomycetota</taxon>
        <taxon>Actinomycetes</taxon>
        <taxon>Micrococcales</taxon>
        <taxon>Micrococcaceae</taxon>
        <taxon>Falsarthrobacter</taxon>
    </lineage>
</organism>
<sequence>MSHFEITRMTEIDAPLDRVHALVNTLREWERWSPWQDADPDMRQDYSGPASGEGATMHWAGNAKAGEGIMRIVSSAPHLIQVGLTFLKPFKAENTVAFTLEPLGAGEGAGANGDGTRVMWTMTGEQTWFERLMFRVMSMERRLAADFDKGLARLKAEAEAG</sequence>
<dbReference type="Gene3D" id="3.30.530.20">
    <property type="match status" value="1"/>
</dbReference>
<keyword evidence="2" id="KW-1185">Reference proteome</keyword>
<evidence type="ECO:0008006" key="3">
    <source>
        <dbReference type="Google" id="ProtNLM"/>
    </source>
</evidence>
<dbReference type="RefSeq" id="WP_309850546.1">
    <property type="nucleotide sequence ID" value="NZ_BAAAIU010000005.1"/>
</dbReference>
<accession>A0AAE4C608</accession>
<dbReference type="InterPro" id="IPR019587">
    <property type="entry name" value="Polyketide_cyclase/dehydratase"/>
</dbReference>
<protein>
    <recommendedName>
        <fullName evidence="3">Polyketide cyclase / dehydrase and lipid transport</fullName>
    </recommendedName>
</protein>
<dbReference type="Pfam" id="PF10604">
    <property type="entry name" value="Polyketide_cyc2"/>
    <property type="match status" value="1"/>
</dbReference>
<evidence type="ECO:0000313" key="1">
    <source>
        <dbReference type="EMBL" id="MDR6892058.1"/>
    </source>
</evidence>